<reference evidence="1 2" key="1">
    <citation type="submission" date="2023-01" db="EMBL/GenBank/DDBJ databases">
        <authorList>
            <person name="Kreplak J."/>
        </authorList>
    </citation>
    <scope>NUCLEOTIDE SEQUENCE [LARGE SCALE GENOMIC DNA]</scope>
</reference>
<protein>
    <submittedName>
        <fullName evidence="1">Uncharacterized protein</fullName>
    </submittedName>
</protein>
<evidence type="ECO:0000313" key="1">
    <source>
        <dbReference type="EMBL" id="CAI8593469.1"/>
    </source>
</evidence>
<dbReference type="EMBL" id="OX451735">
    <property type="protein sequence ID" value="CAI8593469.1"/>
    <property type="molecule type" value="Genomic_DNA"/>
</dbReference>
<sequence length="102" mass="11508">MNLHRNHHYHCQKTSIATAKHRVLTLSLQTFASNYCWIRGGTSIGAFSNARDYGLNDLDDDVSDDEGGDEQCRFVMKIRERVKMEVAENDEGDDEEGAMVVA</sequence>
<keyword evidence="2" id="KW-1185">Reference proteome</keyword>
<dbReference type="Proteomes" id="UP001157006">
    <property type="component" value="Chromosome 1S"/>
</dbReference>
<name>A0AAV0Z9C9_VICFA</name>
<evidence type="ECO:0000313" key="2">
    <source>
        <dbReference type="Proteomes" id="UP001157006"/>
    </source>
</evidence>
<gene>
    <name evidence="1" type="ORF">VFH_I092920</name>
</gene>
<proteinExistence type="predicted"/>
<organism evidence="1 2">
    <name type="scientific">Vicia faba</name>
    <name type="common">Broad bean</name>
    <name type="synonym">Faba vulgaris</name>
    <dbReference type="NCBI Taxonomy" id="3906"/>
    <lineage>
        <taxon>Eukaryota</taxon>
        <taxon>Viridiplantae</taxon>
        <taxon>Streptophyta</taxon>
        <taxon>Embryophyta</taxon>
        <taxon>Tracheophyta</taxon>
        <taxon>Spermatophyta</taxon>
        <taxon>Magnoliopsida</taxon>
        <taxon>eudicotyledons</taxon>
        <taxon>Gunneridae</taxon>
        <taxon>Pentapetalae</taxon>
        <taxon>rosids</taxon>
        <taxon>fabids</taxon>
        <taxon>Fabales</taxon>
        <taxon>Fabaceae</taxon>
        <taxon>Papilionoideae</taxon>
        <taxon>50 kb inversion clade</taxon>
        <taxon>NPAAA clade</taxon>
        <taxon>Hologalegina</taxon>
        <taxon>IRL clade</taxon>
        <taxon>Fabeae</taxon>
        <taxon>Vicia</taxon>
    </lineage>
</organism>
<accession>A0AAV0Z9C9</accession>
<dbReference type="AlphaFoldDB" id="A0AAV0Z9C9"/>